<dbReference type="PANTHER" id="PTHR37477:SF1">
    <property type="entry name" value="COBALT-PRECORRIN-5A HYDROLASE"/>
    <property type="match status" value="1"/>
</dbReference>
<dbReference type="InterPro" id="IPR038029">
    <property type="entry name" value="GbiG_N_sf"/>
</dbReference>
<proteinExistence type="predicted"/>
<sequence length="352" mass="38904">MSKVAILALTSTGIKLAKEIRQIWNKDAQIFVSKDKVEEGLSIFPTGKFTTGIQLLFKQYDALVCIMATGIVVRSIADVLEDKQKDPAVIVLDEKGRHTISLLSGHIGGGNQLTLEIAAKLNSCPVITTATDIQEVTALDILSKTIDGWYSDFKETTKKVNSLLANHKKVGLIQHEQWVKDTRGLTVIKENDAIDLFDAVLLISDKYEEKLSKKIIQVVPRRYVLGIGAKKDCDFSIIQKEYLSFCKSVNVHYRSIKKMVSIDLKKEEPGIVRFSEWLDVSFETYSAEELSTVSGKYPESSFVKQVTGVGNVSLSAADLASNGQVVTGRYASHGVTFALGKDEDDACCMLWD</sequence>
<evidence type="ECO:0000313" key="4">
    <source>
        <dbReference type="EMBL" id="MBO0452141.1"/>
    </source>
</evidence>
<protein>
    <submittedName>
        <fullName evidence="4">Cobalt-precorrin 5A hydrolase</fullName>
    </submittedName>
</protein>
<keyword evidence="5" id="KW-1185">Reference proteome</keyword>
<feature type="domain" description="Cobalamin biosynthesis central region" evidence="3">
    <location>
        <begin position="138"/>
        <end position="217"/>
    </location>
</feature>
<evidence type="ECO:0000259" key="3">
    <source>
        <dbReference type="Pfam" id="PF11761"/>
    </source>
</evidence>
<gene>
    <name evidence="4" type="ORF">JZO85_07675</name>
</gene>
<organism evidence="4 5">
    <name type="scientific">Candidatus Enterococcus murrayae</name>
    <dbReference type="NCBI Taxonomy" id="2815321"/>
    <lineage>
        <taxon>Bacteria</taxon>
        <taxon>Bacillati</taxon>
        <taxon>Bacillota</taxon>
        <taxon>Bacilli</taxon>
        <taxon>Lactobacillales</taxon>
        <taxon>Enterococcaceae</taxon>
        <taxon>Enterococcus</taxon>
    </lineage>
</organism>
<dbReference type="Pfam" id="PF11761">
    <property type="entry name" value="CbiG_mid"/>
    <property type="match status" value="1"/>
</dbReference>
<feature type="domain" description="Cobalamin synthesis G N-terminal" evidence="2">
    <location>
        <begin position="54"/>
        <end position="132"/>
    </location>
</feature>
<evidence type="ECO:0000259" key="2">
    <source>
        <dbReference type="Pfam" id="PF11760"/>
    </source>
</evidence>
<dbReference type="EMBL" id="JAFLVR010000018">
    <property type="protein sequence ID" value="MBO0452141.1"/>
    <property type="molecule type" value="Genomic_DNA"/>
</dbReference>
<dbReference type="InterPro" id="IPR052553">
    <property type="entry name" value="CbiG_hydrolase"/>
</dbReference>
<dbReference type="Gene3D" id="3.30.420.180">
    <property type="entry name" value="CobE/GbiG C-terminal domain"/>
    <property type="match status" value="1"/>
</dbReference>
<dbReference type="Pfam" id="PF11760">
    <property type="entry name" value="CbiG_N"/>
    <property type="match status" value="1"/>
</dbReference>
<reference evidence="4 5" key="1">
    <citation type="submission" date="2021-03" db="EMBL/GenBank/DDBJ databases">
        <title>Enterococcal diversity collection.</title>
        <authorList>
            <person name="Gilmore M.S."/>
            <person name="Schwartzman J."/>
            <person name="Van Tyne D."/>
            <person name="Martin M."/>
            <person name="Earl A.M."/>
            <person name="Manson A.L."/>
            <person name="Straub T."/>
            <person name="Salamzade R."/>
            <person name="Saavedra J."/>
            <person name="Lebreton F."/>
            <person name="Prichula J."/>
            <person name="Schaufler K."/>
            <person name="Gaca A."/>
            <person name="Sgardioli B."/>
            <person name="Wagenaar J."/>
            <person name="Strong T."/>
        </authorList>
    </citation>
    <scope>NUCLEOTIDE SEQUENCE [LARGE SCALE GENOMIC DNA]</scope>
    <source>
        <strain evidence="4 5">MJM16</strain>
    </source>
</reference>
<dbReference type="Proteomes" id="UP000664495">
    <property type="component" value="Unassembled WGS sequence"/>
</dbReference>
<dbReference type="Gene3D" id="3.40.50.11220">
    <property type="match status" value="1"/>
</dbReference>
<dbReference type="InterPro" id="IPR036518">
    <property type="entry name" value="CobE/GbiG_C_sf"/>
</dbReference>
<dbReference type="SUPFAM" id="SSF159664">
    <property type="entry name" value="CobE/GbiG C-terminal domain-like"/>
    <property type="match status" value="1"/>
</dbReference>
<evidence type="ECO:0000313" key="5">
    <source>
        <dbReference type="Proteomes" id="UP000664495"/>
    </source>
</evidence>
<comment type="caution">
    <text evidence="4">The sequence shown here is derived from an EMBL/GenBank/DDBJ whole genome shotgun (WGS) entry which is preliminary data.</text>
</comment>
<accession>A0ABS3HFB4</accession>
<evidence type="ECO:0000259" key="1">
    <source>
        <dbReference type="Pfam" id="PF01890"/>
    </source>
</evidence>
<dbReference type="PANTHER" id="PTHR37477">
    <property type="entry name" value="COBALT-PRECORRIN-5A HYDROLASE"/>
    <property type="match status" value="1"/>
</dbReference>
<feature type="domain" description="CobE/GbiG C-terminal" evidence="1">
    <location>
        <begin position="223"/>
        <end position="339"/>
    </location>
</feature>
<dbReference type="InterPro" id="IPR021744">
    <property type="entry name" value="CbiG_N"/>
</dbReference>
<dbReference type="Pfam" id="PF01890">
    <property type="entry name" value="CbiG_C"/>
    <property type="match status" value="1"/>
</dbReference>
<dbReference type="GO" id="GO:0016787">
    <property type="term" value="F:hydrolase activity"/>
    <property type="evidence" value="ECO:0007669"/>
    <property type="project" value="UniProtKB-KW"/>
</dbReference>
<keyword evidence="4" id="KW-0378">Hydrolase</keyword>
<name>A0ABS3HFB4_9ENTE</name>
<dbReference type="SUPFAM" id="SSF159672">
    <property type="entry name" value="CbiG N-terminal domain-like"/>
    <property type="match status" value="1"/>
</dbReference>
<dbReference type="RefSeq" id="WP_207107916.1">
    <property type="nucleotide sequence ID" value="NZ_JAFLVR010000018.1"/>
</dbReference>
<dbReference type="InterPro" id="IPR002750">
    <property type="entry name" value="CobE/GbiG_C"/>
</dbReference>
<dbReference type="InterPro" id="IPR021745">
    <property type="entry name" value="CbiG_mid"/>
</dbReference>